<protein>
    <recommendedName>
        <fullName evidence="1">Baseplate protein J-like barrel domain-containing protein</fullName>
    </recommendedName>
</protein>
<accession>A0A219YBQ5</accession>
<evidence type="ECO:0000259" key="1">
    <source>
        <dbReference type="Pfam" id="PF04865"/>
    </source>
</evidence>
<evidence type="ECO:0000313" key="2">
    <source>
        <dbReference type="EMBL" id="APU01387.1"/>
    </source>
</evidence>
<sequence>MSMVPKLTITYQGITVPQATAIRAGVLTDYNVAFGGNLNVTSSATPQAHLADNLTQNITDANSAVAAVIAGVDPATSEGRFQDAIGRIYFLTRKGATASVVLATVTGQPGAILSAGALARDVNGLYWASSGSVTFPIGGVATVEFACTTPGPVQLGIGELNRIAQASPGWDAINNTGAAVTGTNVESRAEFEARRFASVAKNAHGSAAAIRGSVWDVPGVIDVYAYDNFTDSPVAVGPTAFEIPAHCVYVAVVGGTDEDVGMAIYKKKDGGCNLTGNTSIVVEDSESGVAFPYPTYTISWERPASLPIKFSVSLRSSPTLPANITDLVKQSVVETFNGLNGFQRARIGSEIFASNYYGPIAQISSSVQVLSVKVGTVTATLDTVEVGIDQAPTVSMSDIEVNLV</sequence>
<dbReference type="InterPro" id="IPR006949">
    <property type="entry name" value="Barrel_Baseplate_J-like"/>
</dbReference>
<feature type="domain" description="Baseplate protein J-like barrel" evidence="1">
    <location>
        <begin position="103"/>
        <end position="182"/>
    </location>
</feature>
<evidence type="ECO:0000313" key="3">
    <source>
        <dbReference type="Proteomes" id="UP000223874"/>
    </source>
</evidence>
<name>A0A219YBQ5_9CAUD</name>
<dbReference type="Proteomes" id="UP000223874">
    <property type="component" value="Segment"/>
</dbReference>
<reference evidence="2 3" key="1">
    <citation type="journal article" date="2017" name="Sci. Rep.">
        <title>Characterization and diversity of phages infecting Aeromonas salmonicida subsp. salmonicida.</title>
        <authorList>
            <person name="Vincent A.T."/>
            <person name="Paquet V.E."/>
            <person name="Bernatchez A."/>
            <person name="Tremblay D.M."/>
            <person name="Moineau S."/>
            <person name="Charette S.J."/>
        </authorList>
    </citation>
    <scope>NUCLEOTIDE SEQUENCE [LARGE SCALE GENOMIC DNA]</scope>
</reference>
<dbReference type="Pfam" id="PF04865">
    <property type="entry name" value="Baseplate_J"/>
    <property type="match status" value="1"/>
</dbReference>
<organism evidence="2 3">
    <name type="scientific">Aeromonas phage 56</name>
    <dbReference type="NCBI Taxonomy" id="1932902"/>
    <lineage>
        <taxon>Viruses</taxon>
        <taxon>Duplodnaviria</taxon>
        <taxon>Heunggongvirae</taxon>
        <taxon>Uroviricota</taxon>
        <taxon>Caudoviricetes</taxon>
        <taxon>Popoffvirus</taxon>
        <taxon>Popoffvirus pv56</taxon>
    </lineage>
</organism>
<dbReference type="EMBL" id="KY290954">
    <property type="protein sequence ID" value="APU01387.1"/>
    <property type="molecule type" value="Genomic_DNA"/>
</dbReference>
<proteinExistence type="predicted"/>